<gene>
    <name evidence="3" type="ORF">P7K49_006389</name>
</gene>
<name>A0ABQ9W4P8_SAGOE</name>
<reference evidence="3 4" key="1">
    <citation type="submission" date="2023-05" db="EMBL/GenBank/DDBJ databases">
        <title>B98-5 Cell Line De Novo Hybrid Assembly: An Optical Mapping Approach.</title>
        <authorList>
            <person name="Kananen K."/>
            <person name="Auerbach J.A."/>
            <person name="Kautto E."/>
            <person name="Blachly J.S."/>
        </authorList>
    </citation>
    <scope>NUCLEOTIDE SEQUENCE [LARGE SCALE GENOMIC DNA]</scope>
    <source>
        <strain evidence="3">B95-8</strain>
        <tissue evidence="3">Cell line</tissue>
    </source>
</reference>
<comment type="caution">
    <text evidence="3">The sequence shown here is derived from an EMBL/GenBank/DDBJ whole genome shotgun (WGS) entry which is preliminary data.</text>
</comment>
<dbReference type="Proteomes" id="UP001266305">
    <property type="component" value="Unassembled WGS sequence"/>
</dbReference>
<evidence type="ECO:0000313" key="4">
    <source>
        <dbReference type="Proteomes" id="UP001266305"/>
    </source>
</evidence>
<accession>A0ABQ9W4P8</accession>
<keyword evidence="4" id="KW-1185">Reference proteome</keyword>
<feature type="coiled-coil region" evidence="1">
    <location>
        <begin position="29"/>
        <end position="63"/>
    </location>
</feature>
<keyword evidence="1" id="KW-0175">Coiled coil</keyword>
<dbReference type="EMBL" id="JASSZA010000003">
    <property type="protein sequence ID" value="KAK2115763.1"/>
    <property type="molecule type" value="Genomic_DNA"/>
</dbReference>
<feature type="region of interest" description="Disordered" evidence="2">
    <location>
        <begin position="1"/>
        <end position="20"/>
    </location>
</feature>
<protein>
    <submittedName>
        <fullName evidence="3">Uncharacterized protein</fullName>
    </submittedName>
</protein>
<evidence type="ECO:0000313" key="3">
    <source>
        <dbReference type="EMBL" id="KAK2115763.1"/>
    </source>
</evidence>
<sequence length="63" mass="7220">MQIDEPVPPSEVSSYPVPQPDDPYIADLLQVADNRIQELQQEVHQLQEKLAVMESGVRDYNKQ</sequence>
<organism evidence="3 4">
    <name type="scientific">Saguinus oedipus</name>
    <name type="common">Cotton-top tamarin</name>
    <name type="synonym">Oedipomidas oedipus</name>
    <dbReference type="NCBI Taxonomy" id="9490"/>
    <lineage>
        <taxon>Eukaryota</taxon>
        <taxon>Metazoa</taxon>
        <taxon>Chordata</taxon>
        <taxon>Craniata</taxon>
        <taxon>Vertebrata</taxon>
        <taxon>Euteleostomi</taxon>
        <taxon>Mammalia</taxon>
        <taxon>Eutheria</taxon>
        <taxon>Euarchontoglires</taxon>
        <taxon>Primates</taxon>
        <taxon>Haplorrhini</taxon>
        <taxon>Platyrrhini</taxon>
        <taxon>Cebidae</taxon>
        <taxon>Callitrichinae</taxon>
        <taxon>Saguinus</taxon>
    </lineage>
</organism>
<feature type="non-terminal residue" evidence="3">
    <location>
        <position position="63"/>
    </location>
</feature>
<evidence type="ECO:0000256" key="1">
    <source>
        <dbReference type="SAM" id="Coils"/>
    </source>
</evidence>
<proteinExistence type="predicted"/>
<evidence type="ECO:0000256" key="2">
    <source>
        <dbReference type="SAM" id="MobiDB-lite"/>
    </source>
</evidence>